<reference evidence="1 2" key="2">
    <citation type="submission" date="2017-10" db="EMBL/GenBank/DDBJ databases">
        <title>Rhizosphere-associated Pseudomonas modulate jasmonic acid/salicylic acid antagonism to induce systemic resistance to herbivores at the cost of susceptibility to pathogens.</title>
        <authorList>
            <person name="Haney C.H."/>
            <person name="Wiesmann C.L."/>
            <person name="Shapiro L.R."/>
            <person name="O'Sullivan L.R."/>
            <person name="Khorasani S."/>
            <person name="Melnyk R.A."/>
            <person name="Xiao L."/>
            <person name="Bush J."/>
            <person name="Carrillo J."/>
            <person name="Pierce N.E."/>
            <person name="Ausubel F.M."/>
        </authorList>
    </citation>
    <scope>NUCLEOTIDE SEQUENCE [LARGE SCALE GENOMIC DNA]</scope>
    <source>
        <strain evidence="1 2">CH229</strain>
    </source>
</reference>
<dbReference type="EMBL" id="NXHE01000018">
    <property type="protein sequence ID" value="PCM48597.1"/>
    <property type="molecule type" value="Genomic_DNA"/>
</dbReference>
<dbReference type="AlphaFoldDB" id="A0A854XC23"/>
<reference evidence="1 2" key="1">
    <citation type="submission" date="2017-09" db="EMBL/GenBank/DDBJ databases">
        <authorList>
            <person name="Haney C."/>
            <person name="Melnyk R."/>
        </authorList>
    </citation>
    <scope>NUCLEOTIDE SEQUENCE [LARGE SCALE GENOMIC DNA]</scope>
    <source>
        <strain evidence="1 2">CH229</strain>
    </source>
</reference>
<name>A0A854XC23_PSEFL</name>
<evidence type="ECO:0000313" key="2">
    <source>
        <dbReference type="Proteomes" id="UP000218643"/>
    </source>
</evidence>
<sequence length="94" mass="10961">MSALYAYYNKSNEFSAHCIIKVGLMRGAEAMHFEGESVSCTEEIKEGWYYDENSQKFITAQEFEINREKYRTSPDPKTLPPIKIKLPEYPTPSW</sequence>
<dbReference type="RefSeq" id="WP_096796463.1">
    <property type="nucleotide sequence ID" value="NZ_NXHE01000018.1"/>
</dbReference>
<evidence type="ECO:0000313" key="1">
    <source>
        <dbReference type="EMBL" id="PCM48597.1"/>
    </source>
</evidence>
<organism evidence="1 2">
    <name type="scientific">Pseudomonas fluorescens</name>
    <dbReference type="NCBI Taxonomy" id="294"/>
    <lineage>
        <taxon>Bacteria</taxon>
        <taxon>Pseudomonadati</taxon>
        <taxon>Pseudomonadota</taxon>
        <taxon>Gammaproteobacteria</taxon>
        <taxon>Pseudomonadales</taxon>
        <taxon>Pseudomonadaceae</taxon>
        <taxon>Pseudomonas</taxon>
    </lineage>
</organism>
<comment type="caution">
    <text evidence="1">The sequence shown here is derived from an EMBL/GenBank/DDBJ whole genome shotgun (WGS) entry which is preliminary data.</text>
</comment>
<dbReference type="Proteomes" id="UP000218643">
    <property type="component" value="Unassembled WGS sequence"/>
</dbReference>
<accession>A0A854XC23</accession>
<proteinExistence type="predicted"/>
<gene>
    <name evidence="1" type="ORF">CP335_16055</name>
</gene>
<protein>
    <submittedName>
        <fullName evidence="1">Uncharacterized protein</fullName>
    </submittedName>
</protein>